<feature type="compositionally biased region" description="Basic and acidic residues" evidence="9">
    <location>
        <begin position="1247"/>
        <end position="1259"/>
    </location>
</feature>
<dbReference type="AlphaFoldDB" id="A0AAW0YZR3"/>
<dbReference type="RefSeq" id="XP_066803336.1">
    <property type="nucleotide sequence ID" value="XM_066945835.1"/>
</dbReference>
<feature type="compositionally biased region" description="Low complexity" evidence="9">
    <location>
        <begin position="903"/>
        <end position="913"/>
    </location>
</feature>
<feature type="compositionally biased region" description="Basic and acidic residues" evidence="9">
    <location>
        <begin position="644"/>
        <end position="656"/>
    </location>
</feature>
<dbReference type="PANTHER" id="PTHR13466">
    <property type="entry name" value="TEX2 PROTEIN-RELATED"/>
    <property type="match status" value="1"/>
</dbReference>
<proteinExistence type="predicted"/>
<comment type="caution">
    <text evidence="12">The sequence shown here is derived from an EMBL/GenBank/DDBJ whole genome shotgun (WGS) entry which is preliminary data.</text>
</comment>
<feature type="compositionally biased region" description="Polar residues" evidence="9">
    <location>
        <begin position="542"/>
        <end position="559"/>
    </location>
</feature>
<feature type="compositionally biased region" description="Polar residues" evidence="9">
    <location>
        <begin position="991"/>
        <end position="1003"/>
    </location>
</feature>
<feature type="compositionally biased region" description="Polar residues" evidence="9">
    <location>
        <begin position="1187"/>
        <end position="1198"/>
    </location>
</feature>
<dbReference type="GeneID" id="92179980"/>
<feature type="compositionally biased region" description="Polar residues" evidence="9">
    <location>
        <begin position="1131"/>
        <end position="1142"/>
    </location>
</feature>
<feature type="region of interest" description="Disordered" evidence="9">
    <location>
        <begin position="781"/>
        <end position="814"/>
    </location>
</feature>
<feature type="compositionally biased region" description="Polar residues" evidence="9">
    <location>
        <begin position="919"/>
        <end position="931"/>
    </location>
</feature>
<dbReference type="KEGG" id="kne:92179980"/>
<feature type="compositionally biased region" description="Low complexity" evidence="9">
    <location>
        <begin position="1119"/>
        <end position="1130"/>
    </location>
</feature>
<evidence type="ECO:0000256" key="6">
    <source>
        <dbReference type="ARBA" id="ARBA00023055"/>
    </source>
</evidence>
<feature type="compositionally biased region" description="Low complexity" evidence="9">
    <location>
        <begin position="879"/>
        <end position="890"/>
    </location>
</feature>
<feature type="compositionally biased region" description="Basic and acidic residues" evidence="9">
    <location>
        <begin position="1173"/>
        <end position="1186"/>
    </location>
</feature>
<feature type="compositionally biased region" description="Polar residues" evidence="9">
    <location>
        <begin position="1095"/>
        <end position="1106"/>
    </location>
</feature>
<feature type="domain" description="SMP-LTD" evidence="11">
    <location>
        <begin position="307"/>
        <end position="503"/>
    </location>
</feature>
<dbReference type="Proteomes" id="UP001388673">
    <property type="component" value="Unassembled WGS sequence"/>
</dbReference>
<accession>A0AAW0YZR3</accession>
<feature type="compositionally biased region" description="Basic and acidic residues" evidence="9">
    <location>
        <begin position="960"/>
        <end position="986"/>
    </location>
</feature>
<feature type="compositionally biased region" description="Polar residues" evidence="9">
    <location>
        <begin position="626"/>
        <end position="643"/>
    </location>
</feature>
<keyword evidence="13" id="KW-1185">Reference proteome</keyword>
<keyword evidence="2" id="KW-0813">Transport</keyword>
<organism evidence="12 13">
    <name type="scientific">Kwoniella newhampshirensis</name>
    <dbReference type="NCBI Taxonomy" id="1651941"/>
    <lineage>
        <taxon>Eukaryota</taxon>
        <taxon>Fungi</taxon>
        <taxon>Dikarya</taxon>
        <taxon>Basidiomycota</taxon>
        <taxon>Agaricomycotina</taxon>
        <taxon>Tremellomycetes</taxon>
        <taxon>Tremellales</taxon>
        <taxon>Cryptococcaceae</taxon>
        <taxon>Kwoniella</taxon>
    </lineage>
</organism>
<keyword evidence="3 10" id="KW-0812">Transmembrane</keyword>
<dbReference type="InterPro" id="IPR031468">
    <property type="entry name" value="SMP_LBD"/>
</dbReference>
<evidence type="ECO:0000313" key="12">
    <source>
        <dbReference type="EMBL" id="KAK8858495.1"/>
    </source>
</evidence>
<dbReference type="GO" id="GO:0032865">
    <property type="term" value="C:ERMES complex"/>
    <property type="evidence" value="ECO:0007669"/>
    <property type="project" value="TreeGrafter"/>
</dbReference>
<dbReference type="EMBL" id="JBCAWK010000005">
    <property type="protein sequence ID" value="KAK8858495.1"/>
    <property type="molecule type" value="Genomic_DNA"/>
</dbReference>
<dbReference type="GO" id="GO:0008289">
    <property type="term" value="F:lipid binding"/>
    <property type="evidence" value="ECO:0007669"/>
    <property type="project" value="UniProtKB-KW"/>
</dbReference>
<evidence type="ECO:0000256" key="9">
    <source>
        <dbReference type="SAM" id="MobiDB-lite"/>
    </source>
</evidence>
<dbReference type="PANTHER" id="PTHR13466:SF19">
    <property type="entry name" value="NUCLEUS-VACUOLE JUNCTION PROTEIN 2"/>
    <property type="match status" value="1"/>
</dbReference>
<keyword evidence="7" id="KW-0446">Lipid-binding</keyword>
<dbReference type="GO" id="GO:0005789">
    <property type="term" value="C:endoplasmic reticulum membrane"/>
    <property type="evidence" value="ECO:0007669"/>
    <property type="project" value="UniProtKB-SubCell"/>
</dbReference>
<protein>
    <recommendedName>
        <fullName evidence="11">SMP-LTD domain-containing protein</fullName>
    </recommendedName>
</protein>
<evidence type="ECO:0000256" key="4">
    <source>
        <dbReference type="ARBA" id="ARBA00022824"/>
    </source>
</evidence>
<reference evidence="12 13" key="1">
    <citation type="journal article" date="2024" name="bioRxiv">
        <title>Comparative genomics of Cryptococcus and Kwoniella reveals pathogenesis evolution and contrasting karyotype dynamics via intercentromeric recombination or chromosome fusion.</title>
        <authorList>
            <person name="Coelho M.A."/>
            <person name="David-Palma M."/>
            <person name="Shea T."/>
            <person name="Bowers K."/>
            <person name="McGinley-Smith S."/>
            <person name="Mohammad A.W."/>
            <person name="Gnirke A."/>
            <person name="Yurkov A.M."/>
            <person name="Nowrousian M."/>
            <person name="Sun S."/>
            <person name="Cuomo C.A."/>
            <person name="Heitman J."/>
        </authorList>
    </citation>
    <scope>NUCLEOTIDE SEQUENCE [LARGE SCALE GENOMIC DNA]</scope>
    <source>
        <strain evidence="12 13">CBS 13917</strain>
    </source>
</reference>
<feature type="region of interest" description="Disordered" evidence="9">
    <location>
        <begin position="839"/>
        <end position="1259"/>
    </location>
</feature>
<name>A0AAW0YZR3_9TREE</name>
<sequence>MWWPFQWLFIYVLGGMTFVPLVIVTVIAYVWTYGSTPIGDSDPYKLKKAFLQEEAERDEQVEKSSKAGTSDTNKTISGWLTVRRQFSPVGSGGGGVPFVTVPAELVTEETEGENQAEKDKNDGDSVNSASSVTNGTGPTTYSARIAQTYRSMVPRATKKESTPKEYFFCVLKGSVLFLYDDESASNCMAAIGLDDYLVRVESDKGKRFKGRDGEMFAKRNAIVLRVANRDGKKKGMTVLTKGMPAEDAEQGREMENKPIFLFSKSNTKMEDWYIALVQASSQAPTTSEVFTAGDMQSLVDTIDTEPDPIPMRWFNAMLGRVFFALYRTEAFEQFIIGKMMKKLVRVPRPGFLGPIVVREVNVGTSPPFFSKPMLKDLTADGTAAFEVNMQYRSRPQQPDSEIRITIATTATIPTGFKPYVVDLVLAVVLKSLEGNMVVHIKPPPSNRIWYGFTQMPKMEVEILPVVSERKIQITMILKTIEKQLKDIIADSIVLPNMDDLAFFDTSRLDVRGGIFSEATKVKRDVEGEVEELTEPNGAPVEIQTSNEDPSSATPATASNLRKRHAGKSKSIDVRGIGNTESETPELGFSRTETAPPGTNVGTSTKKTAAIQATKKWFAHTGASRPPSLSSQTVTGGLPDSSTDSLERARSRSSDRHGAILVDSLAPESNFSNTPEVTALQVSSSTAGLAETGDIATAISRPESIPQNIDVRFSQPSEAPSITGSNISTETIDTAHPTAPAVSSASLINSLRSRDKKAIQAQMGTAKEQMRKWGVNFAAKRRAGSMNHEHPEEREEHRAPALYRPPEADPRDDAPIPITAVAQHSPGIGLSLQDRLNAAAHAAHSTTTPLNIPARERSASSSSRLSLFNSPSKAGIAPASSSPPGWTLSSSRPTTGVAKDEASTTHPTSSSSGTMDQTRRPSSSSHTVSTQPAPGRSMVVPRVPKRPGQVTGIGSNPGESMVRKISTEDGLQEERVEDVKKKEKTDGKQLPNLPQKQVANQAHVSTEVKNDQPDDIPTPEGARTPAESHTVPLPPRLPLRKSSPLSSRRSSIGSATKGTATASSSDKYISPNDVVISPPDLSRLARSDSAPIPTISDANGSNDTNDLPHSPPKISKAELSSPTEPSSSESTNGKSNPSPVSHNSGETISPSRSSSSQATMTSSGAENALRKLAIKNEEAIKARKVESEPQTGASGQLAQVNDEGSKEQPDEIAVTESGTYDDSEAEREGAGELQQFGDTQEEEEMEQALDRKGKGEIMLG</sequence>
<feature type="compositionally biased region" description="Low complexity" evidence="9">
    <location>
        <begin position="1143"/>
        <end position="1162"/>
    </location>
</feature>
<feature type="compositionally biased region" description="Low complexity" evidence="9">
    <location>
        <begin position="1039"/>
        <end position="1064"/>
    </location>
</feature>
<keyword evidence="6" id="KW-0445">Lipid transport</keyword>
<gene>
    <name evidence="12" type="ORF">IAR55_002722</name>
</gene>
<feature type="compositionally biased region" description="Low complexity" evidence="9">
    <location>
        <begin position="858"/>
        <end position="871"/>
    </location>
</feature>
<evidence type="ECO:0000256" key="2">
    <source>
        <dbReference type="ARBA" id="ARBA00022448"/>
    </source>
</evidence>
<evidence type="ECO:0000256" key="7">
    <source>
        <dbReference type="ARBA" id="ARBA00023121"/>
    </source>
</evidence>
<evidence type="ECO:0000313" key="13">
    <source>
        <dbReference type="Proteomes" id="UP001388673"/>
    </source>
</evidence>
<feature type="compositionally biased region" description="Basic and acidic residues" evidence="9">
    <location>
        <begin position="786"/>
        <end position="798"/>
    </location>
</feature>
<keyword evidence="5 10" id="KW-1133">Transmembrane helix</keyword>
<evidence type="ECO:0000256" key="10">
    <source>
        <dbReference type="SAM" id="Phobius"/>
    </source>
</evidence>
<evidence type="ECO:0000259" key="11">
    <source>
        <dbReference type="PROSITE" id="PS51847"/>
    </source>
</evidence>
<dbReference type="GO" id="GO:1990456">
    <property type="term" value="P:mitochondrion-endoplasmic reticulum membrane tethering"/>
    <property type="evidence" value="ECO:0007669"/>
    <property type="project" value="TreeGrafter"/>
</dbReference>
<evidence type="ECO:0000256" key="8">
    <source>
        <dbReference type="ARBA" id="ARBA00023136"/>
    </source>
</evidence>
<feature type="region of interest" description="Disordered" evidence="9">
    <location>
        <begin position="526"/>
        <end position="656"/>
    </location>
</feature>
<feature type="compositionally biased region" description="Low complexity" evidence="9">
    <location>
        <begin position="602"/>
        <end position="615"/>
    </location>
</feature>
<dbReference type="SUPFAM" id="SSF50729">
    <property type="entry name" value="PH domain-like"/>
    <property type="match status" value="1"/>
</dbReference>
<dbReference type="GO" id="GO:0015914">
    <property type="term" value="P:phospholipid transport"/>
    <property type="evidence" value="ECO:0007669"/>
    <property type="project" value="TreeGrafter"/>
</dbReference>
<evidence type="ECO:0000256" key="1">
    <source>
        <dbReference type="ARBA" id="ARBA00004586"/>
    </source>
</evidence>
<feature type="region of interest" description="Disordered" evidence="9">
    <location>
        <begin position="107"/>
        <end position="141"/>
    </location>
</feature>
<comment type="subcellular location">
    <subcellularLocation>
        <location evidence="1">Endoplasmic reticulum membrane</location>
    </subcellularLocation>
</comment>
<feature type="compositionally biased region" description="Polar residues" evidence="9">
    <location>
        <begin position="124"/>
        <end position="141"/>
    </location>
</feature>
<evidence type="ECO:0000256" key="5">
    <source>
        <dbReference type="ARBA" id="ARBA00022989"/>
    </source>
</evidence>
<feature type="transmembrane region" description="Helical" evidence="10">
    <location>
        <begin position="7"/>
        <end position="31"/>
    </location>
</feature>
<keyword evidence="8 10" id="KW-0472">Membrane</keyword>
<evidence type="ECO:0000256" key="3">
    <source>
        <dbReference type="ARBA" id="ARBA00022692"/>
    </source>
</evidence>
<dbReference type="PROSITE" id="PS51847">
    <property type="entry name" value="SMP"/>
    <property type="match status" value="1"/>
</dbReference>
<keyword evidence="4" id="KW-0256">Endoplasmic reticulum</keyword>
<dbReference type="CDD" id="cd21675">
    <property type="entry name" value="SMP_TEX2"/>
    <property type="match status" value="1"/>
</dbReference>